<name>B1JVI1_BURO0</name>
<accession>B1JVI1</accession>
<organism evidence="3 4">
    <name type="scientific">Burkholderia orbicola (strain MC0-3)</name>
    <dbReference type="NCBI Taxonomy" id="406425"/>
    <lineage>
        <taxon>Bacteria</taxon>
        <taxon>Pseudomonadati</taxon>
        <taxon>Pseudomonadota</taxon>
        <taxon>Betaproteobacteria</taxon>
        <taxon>Burkholderiales</taxon>
        <taxon>Burkholderiaceae</taxon>
        <taxon>Burkholderia</taxon>
        <taxon>Burkholderia cepacia complex</taxon>
        <taxon>Burkholderia orbicola</taxon>
    </lineage>
</organism>
<evidence type="ECO:0008006" key="5">
    <source>
        <dbReference type="Google" id="ProtNLM"/>
    </source>
</evidence>
<feature type="compositionally biased region" description="Low complexity" evidence="1">
    <location>
        <begin position="65"/>
        <end position="83"/>
    </location>
</feature>
<keyword evidence="2" id="KW-0472">Membrane</keyword>
<dbReference type="EMBL" id="CP000958">
    <property type="protein sequence ID" value="ACA91374.1"/>
    <property type="molecule type" value="Genomic_DNA"/>
</dbReference>
<dbReference type="AlphaFoldDB" id="B1JVI1"/>
<reference evidence="4" key="1">
    <citation type="submission" date="2008-02" db="EMBL/GenBank/DDBJ databases">
        <title>Complete sequence of chromosome 1 of Burkholderia cenocepacia MC0-3.</title>
        <authorList>
            <person name="Copeland A."/>
            <person name="Lucas S."/>
            <person name="Lapidus A."/>
            <person name="Barry K."/>
            <person name="Bruce D."/>
            <person name="Goodwin L."/>
            <person name="Glavina del Rio T."/>
            <person name="Dalin E."/>
            <person name="Tice H."/>
            <person name="Pitluck S."/>
            <person name="Chain P."/>
            <person name="Malfatti S."/>
            <person name="Shin M."/>
            <person name="Vergez L."/>
            <person name="Schmutz J."/>
            <person name="Larimer F."/>
            <person name="Land M."/>
            <person name="Hauser L."/>
            <person name="Kyrpides N."/>
            <person name="Mikhailova N."/>
            <person name="Tiedje J."/>
            <person name="Richardson P."/>
        </authorList>
    </citation>
    <scope>NUCLEOTIDE SEQUENCE [LARGE SCALE GENOMIC DNA]</scope>
    <source>
        <strain evidence="4">MC0-3</strain>
    </source>
</reference>
<sequence length="455" mass="48137">MSQRPTVRYAFGVVVLFLSVWAIALLYWRLAGRTPSTRDLVLVGIALPLLVITAFAGLRTGTMPAPASSAAGPPATAATSSPADDGESASTLSVLDSSLRVPAGHTTDDVATVARRGTLVDLHDRLKRADGSRIFAREDGMISLEDFDESLLPPGSAEKLDDEHWRALMLAGDALDDLLSRHATAGDAMRSAADAVPPVELHVLLPARWREVAPILVAWLDGRVARADWHPGVTAAQTHLVTHPAEALAVLDELNRSLNQNPLPNRHIVLACDSWLSESAVNILDRLGNLYDRDHVDGMIPGEGACALLVAPRGNRASAPAPGIHRIAFATKHDDQPIERLLDDARRLADDADVKVESCALVSDVSQSARQRNEIASAISATWPAADRSGHDLHLGLANGHSGAVLTLGAVAVAARHCLKASQPAFVVTLADPLSRAALLVTPPRDAAVDSTPTA</sequence>
<evidence type="ECO:0000313" key="4">
    <source>
        <dbReference type="Proteomes" id="UP000002169"/>
    </source>
</evidence>
<protein>
    <recommendedName>
        <fullName evidence="5">3-oxoacyl-ACP synthase</fullName>
    </recommendedName>
</protein>
<keyword evidence="2" id="KW-1133">Transmembrane helix</keyword>
<gene>
    <name evidence="3" type="ordered locus">Bcenmc03_2213</name>
</gene>
<dbReference type="HOGENOM" id="CLU_042410_1_0_4"/>
<keyword evidence="2" id="KW-0812">Transmembrane</keyword>
<feature type="transmembrane region" description="Helical" evidence="2">
    <location>
        <begin position="6"/>
        <end position="28"/>
    </location>
</feature>
<feature type="transmembrane region" description="Helical" evidence="2">
    <location>
        <begin position="40"/>
        <end position="58"/>
    </location>
</feature>
<feature type="region of interest" description="Disordered" evidence="1">
    <location>
        <begin position="65"/>
        <end position="89"/>
    </location>
</feature>
<dbReference type="RefSeq" id="WP_012328873.1">
    <property type="nucleotide sequence ID" value="NC_010508.1"/>
</dbReference>
<evidence type="ECO:0000256" key="1">
    <source>
        <dbReference type="SAM" id="MobiDB-lite"/>
    </source>
</evidence>
<proteinExistence type="predicted"/>
<dbReference type="KEGG" id="bcm:Bcenmc03_2213"/>
<dbReference type="Proteomes" id="UP000002169">
    <property type="component" value="Chromosome 1"/>
</dbReference>
<evidence type="ECO:0000256" key="2">
    <source>
        <dbReference type="SAM" id="Phobius"/>
    </source>
</evidence>
<evidence type="ECO:0000313" key="3">
    <source>
        <dbReference type="EMBL" id="ACA91374.1"/>
    </source>
</evidence>